<proteinExistence type="predicted"/>
<protein>
    <submittedName>
        <fullName evidence="3">Uncharacterized protein LOC113514502</fullName>
    </submittedName>
</protein>
<dbReference type="AlphaFoldDB" id="A0A6J3BV21"/>
<name>A0A6J3BV21_GALME</name>
<dbReference type="RefSeq" id="XP_031764217.2">
    <property type="nucleotide sequence ID" value="XM_031908357.2"/>
</dbReference>
<gene>
    <name evidence="3" type="primary">LOC113514502</name>
</gene>
<dbReference type="KEGG" id="gmw:113514502"/>
<keyword evidence="1" id="KW-1133">Transmembrane helix</keyword>
<evidence type="ECO:0000256" key="1">
    <source>
        <dbReference type="SAM" id="Phobius"/>
    </source>
</evidence>
<accession>A0A6J3BV21</accession>
<evidence type="ECO:0000313" key="3">
    <source>
        <dbReference type="RefSeq" id="XP_031764217.2"/>
    </source>
</evidence>
<dbReference type="GeneID" id="113514502"/>
<dbReference type="Proteomes" id="UP001652740">
    <property type="component" value="Unplaced"/>
</dbReference>
<keyword evidence="2" id="KW-1185">Reference proteome</keyword>
<keyword evidence="1" id="KW-0812">Transmembrane</keyword>
<dbReference type="InParanoid" id="A0A6J3BV21"/>
<organism evidence="2 3">
    <name type="scientific">Galleria mellonella</name>
    <name type="common">Greater wax moth</name>
    <dbReference type="NCBI Taxonomy" id="7137"/>
    <lineage>
        <taxon>Eukaryota</taxon>
        <taxon>Metazoa</taxon>
        <taxon>Ecdysozoa</taxon>
        <taxon>Arthropoda</taxon>
        <taxon>Hexapoda</taxon>
        <taxon>Insecta</taxon>
        <taxon>Pterygota</taxon>
        <taxon>Neoptera</taxon>
        <taxon>Endopterygota</taxon>
        <taxon>Lepidoptera</taxon>
        <taxon>Glossata</taxon>
        <taxon>Ditrysia</taxon>
        <taxon>Pyraloidea</taxon>
        <taxon>Pyralidae</taxon>
        <taxon>Galleriinae</taxon>
        <taxon>Galleria</taxon>
    </lineage>
</organism>
<sequence length="219" mass="25772">MLNILFLYITIIINILGFATALDSKQDPGLLFSYAGKQNKTFTHTLPNTNTISSYNATYIDKAENILLMPNLKNNYVEQKSKRKIKKSPKRTIQKIIKKSKSRRKLYINSIQPTQPTQVKKIDSLDKGNVKEELLKKVENKTKFEANQKKNQRKYNSKLVRYSMPFQRLAAQKNSNFHRRNKREQNREDVFILEDLDEMEFLNKGKDSNIVKAHVKQYW</sequence>
<evidence type="ECO:0000313" key="2">
    <source>
        <dbReference type="Proteomes" id="UP001652740"/>
    </source>
</evidence>
<keyword evidence="1" id="KW-0472">Membrane</keyword>
<feature type="transmembrane region" description="Helical" evidence="1">
    <location>
        <begin position="6"/>
        <end position="22"/>
    </location>
</feature>
<reference evidence="3" key="1">
    <citation type="submission" date="2025-08" db="UniProtKB">
        <authorList>
            <consortium name="RefSeq"/>
        </authorList>
    </citation>
    <scope>IDENTIFICATION</scope>
    <source>
        <tissue evidence="3">Whole larvae</tissue>
    </source>
</reference>